<gene>
    <name evidence="8" type="ORF">FNQ90_10640</name>
</gene>
<dbReference type="PANTHER" id="PTHR30566">
    <property type="entry name" value="YNAI-RELATED MECHANOSENSITIVE ION CHANNEL"/>
    <property type="match status" value="1"/>
</dbReference>
<dbReference type="GO" id="GO:0016020">
    <property type="term" value="C:membrane"/>
    <property type="evidence" value="ECO:0007669"/>
    <property type="project" value="UniProtKB-SubCell"/>
</dbReference>
<evidence type="ECO:0000256" key="4">
    <source>
        <dbReference type="ARBA" id="ARBA00023136"/>
    </source>
</evidence>
<feature type="transmembrane region" description="Helical" evidence="6">
    <location>
        <begin position="128"/>
        <end position="150"/>
    </location>
</feature>
<keyword evidence="9" id="KW-1185">Reference proteome</keyword>
<dbReference type="EMBL" id="VKHT01000263">
    <property type="protein sequence ID" value="MBB0244547.1"/>
    <property type="molecule type" value="Genomic_DNA"/>
</dbReference>
<comment type="caution">
    <text evidence="8">The sequence shown here is derived from an EMBL/GenBank/DDBJ whole genome shotgun (WGS) entry which is preliminary data.</text>
</comment>
<feature type="region of interest" description="Disordered" evidence="5">
    <location>
        <begin position="343"/>
        <end position="390"/>
    </location>
</feature>
<proteinExistence type="predicted"/>
<dbReference type="AlphaFoldDB" id="A0A7W3TD55"/>
<evidence type="ECO:0000256" key="1">
    <source>
        <dbReference type="ARBA" id="ARBA00004370"/>
    </source>
</evidence>
<feature type="domain" description="Mechanosensitive ion channel MscS" evidence="7">
    <location>
        <begin position="179"/>
        <end position="244"/>
    </location>
</feature>
<dbReference type="PANTHER" id="PTHR30566:SF25">
    <property type="entry name" value="INNER MEMBRANE PROTEIN"/>
    <property type="match status" value="1"/>
</dbReference>
<feature type="transmembrane region" description="Helical" evidence="6">
    <location>
        <begin position="156"/>
        <end position="175"/>
    </location>
</feature>
<keyword evidence="3 6" id="KW-1133">Transmembrane helix</keyword>
<evidence type="ECO:0000259" key="7">
    <source>
        <dbReference type="Pfam" id="PF00924"/>
    </source>
</evidence>
<evidence type="ECO:0000256" key="2">
    <source>
        <dbReference type="ARBA" id="ARBA00022692"/>
    </source>
</evidence>
<organism evidence="8 9">
    <name type="scientific">Streptomyces alkaliphilus</name>
    <dbReference type="NCBI Taxonomy" id="1472722"/>
    <lineage>
        <taxon>Bacteria</taxon>
        <taxon>Bacillati</taxon>
        <taxon>Actinomycetota</taxon>
        <taxon>Actinomycetes</taxon>
        <taxon>Kitasatosporales</taxon>
        <taxon>Streptomycetaceae</taxon>
        <taxon>Streptomyces</taxon>
    </lineage>
</organism>
<dbReference type="Gene3D" id="2.30.30.60">
    <property type="match status" value="1"/>
</dbReference>
<evidence type="ECO:0000256" key="6">
    <source>
        <dbReference type="SAM" id="Phobius"/>
    </source>
</evidence>
<dbReference type="InterPro" id="IPR006685">
    <property type="entry name" value="MscS_channel_2nd"/>
</dbReference>
<evidence type="ECO:0000313" key="8">
    <source>
        <dbReference type="EMBL" id="MBB0244547.1"/>
    </source>
</evidence>
<evidence type="ECO:0000313" key="9">
    <source>
        <dbReference type="Proteomes" id="UP000538929"/>
    </source>
</evidence>
<reference evidence="9" key="1">
    <citation type="submission" date="2019-10" db="EMBL/GenBank/DDBJ databases">
        <title>Streptomyces sp. nov., a novel actinobacterium isolated from alkaline environment.</title>
        <authorList>
            <person name="Golinska P."/>
        </authorList>
    </citation>
    <scope>NUCLEOTIDE SEQUENCE [LARGE SCALE GENOMIC DNA]</scope>
    <source>
        <strain evidence="9">DSM 42118</strain>
    </source>
</reference>
<dbReference type="GO" id="GO:0055085">
    <property type="term" value="P:transmembrane transport"/>
    <property type="evidence" value="ECO:0007669"/>
    <property type="project" value="InterPro"/>
</dbReference>
<feature type="transmembrane region" description="Helical" evidence="6">
    <location>
        <begin position="6"/>
        <end position="24"/>
    </location>
</feature>
<dbReference type="SUPFAM" id="SSF50182">
    <property type="entry name" value="Sm-like ribonucleoproteins"/>
    <property type="match status" value="1"/>
</dbReference>
<dbReference type="Proteomes" id="UP000538929">
    <property type="component" value="Unassembled WGS sequence"/>
</dbReference>
<protein>
    <submittedName>
        <fullName evidence="8">Mechanosensitive ion channel</fullName>
    </submittedName>
</protein>
<dbReference type="InterPro" id="IPR023408">
    <property type="entry name" value="MscS_beta-dom_sf"/>
</dbReference>
<keyword evidence="2 6" id="KW-0812">Transmembrane</keyword>
<comment type="subcellular location">
    <subcellularLocation>
        <location evidence="1">Membrane</location>
    </subcellularLocation>
</comment>
<evidence type="ECO:0000256" key="5">
    <source>
        <dbReference type="SAM" id="MobiDB-lite"/>
    </source>
</evidence>
<feature type="transmembrane region" description="Helical" evidence="6">
    <location>
        <begin position="77"/>
        <end position="107"/>
    </location>
</feature>
<name>A0A7W3TD55_9ACTN</name>
<dbReference type="Pfam" id="PF00924">
    <property type="entry name" value="MS_channel_2nd"/>
    <property type="match status" value="1"/>
</dbReference>
<dbReference type="RefSeq" id="WP_182606159.1">
    <property type="nucleotide sequence ID" value="NZ_VKHT01000263.1"/>
</dbReference>
<dbReference type="InterPro" id="IPR010920">
    <property type="entry name" value="LSM_dom_sf"/>
</dbReference>
<evidence type="ECO:0000256" key="3">
    <source>
        <dbReference type="ARBA" id="ARBA00022989"/>
    </source>
</evidence>
<accession>A0A7W3TD55</accession>
<keyword evidence="4 6" id="KW-0472">Membrane</keyword>
<sequence>MNDVLRPVLVLGGAVVIAVALGWLIDRGLRTATRRKPENRLPQLLRRCQPPLQVLLVSVALQLAHEPSGLDIPQNTVIATILAVITTASCAWLAIVAAGAVAENILASYAGRTDDIARVRQFRTQLTIVRRVVTTILAVVASAIAIVVLFPALRTLGASMLASAGVLGIIAGVAAQSMLGNLFAGLQIAFGDSVKIGDTVVVEGEWGTVEEISLAFITIRIWDDRRLTMPVSHFNGQPYENWSRGGHEITGTVFLYLDHSAPVAELREHLRSFLLGRKEWDGRSWSLVVTDTTASTIEVRAAMSAANSSDVWDLRCVVREELISWLHREHPYALPRINTAPAVLPGPREAPDGSGPATGDTGKAGEASAPADTGNGAAPPRARRGGDRRG</sequence>
<dbReference type="Gene3D" id="1.10.287.1260">
    <property type="match status" value="1"/>
</dbReference>